<gene>
    <name evidence="2" type="ORF">SCF082_LOCUS37176</name>
</gene>
<sequence length="309" mass="33550">MELFRKRGTDIGSFLDSLTKHQREALCQRFSAARSALKDGEAEVVWASVAKGKGSDPAKRKLLACFLKMGGDLKGKRDLWHKELLCYAKSSGNFPANKLFAAGPVKGFALPACYLPEVKRGSIACRRDPLDTKECSSLRKSVAWTEEEIKHGYQGENNARVEAAHWVQMRATGLLEDGDGRQGLADQALQDVMPSKGKAPLALKNAGDDEEGDQASESGEGKDGQVAEAEVLSAVGKALPKKEAVLRVSRMVKLLKQVKKDVGAAKGKPLDGCLEKLQKLEKQGAKLSMEDAKVKLFDAALQIKKVKMT</sequence>
<organism evidence="2 3">
    <name type="scientific">Durusdinium trenchii</name>
    <dbReference type="NCBI Taxonomy" id="1381693"/>
    <lineage>
        <taxon>Eukaryota</taxon>
        <taxon>Sar</taxon>
        <taxon>Alveolata</taxon>
        <taxon>Dinophyceae</taxon>
        <taxon>Suessiales</taxon>
        <taxon>Symbiodiniaceae</taxon>
        <taxon>Durusdinium</taxon>
    </lineage>
</organism>
<reference evidence="2 3" key="1">
    <citation type="submission" date="2024-02" db="EMBL/GenBank/DDBJ databases">
        <authorList>
            <person name="Chen Y."/>
            <person name="Shah S."/>
            <person name="Dougan E. K."/>
            <person name="Thang M."/>
            <person name="Chan C."/>
        </authorList>
    </citation>
    <scope>NUCLEOTIDE SEQUENCE [LARGE SCALE GENOMIC DNA]</scope>
</reference>
<dbReference type="EMBL" id="CAXAMM010037768">
    <property type="protein sequence ID" value="CAK9077524.1"/>
    <property type="molecule type" value="Genomic_DNA"/>
</dbReference>
<accession>A0ABP0PRD3</accession>
<feature type="region of interest" description="Disordered" evidence="1">
    <location>
        <begin position="199"/>
        <end position="225"/>
    </location>
</feature>
<keyword evidence="3" id="KW-1185">Reference proteome</keyword>
<protein>
    <submittedName>
        <fullName evidence="2">Uncharacterized protein</fullName>
    </submittedName>
</protein>
<evidence type="ECO:0000256" key="1">
    <source>
        <dbReference type="SAM" id="MobiDB-lite"/>
    </source>
</evidence>
<comment type="caution">
    <text evidence="2">The sequence shown here is derived from an EMBL/GenBank/DDBJ whole genome shotgun (WGS) entry which is preliminary data.</text>
</comment>
<name>A0ABP0PRD3_9DINO</name>
<dbReference type="Proteomes" id="UP001642464">
    <property type="component" value="Unassembled WGS sequence"/>
</dbReference>
<evidence type="ECO:0000313" key="3">
    <source>
        <dbReference type="Proteomes" id="UP001642464"/>
    </source>
</evidence>
<evidence type="ECO:0000313" key="2">
    <source>
        <dbReference type="EMBL" id="CAK9077524.1"/>
    </source>
</evidence>
<proteinExistence type="predicted"/>